<comment type="caution">
    <text evidence="2">The sequence shown here is derived from an EMBL/GenBank/DDBJ whole genome shotgun (WGS) entry which is preliminary data.</text>
</comment>
<gene>
    <name evidence="2" type="ORF">AAJ76_4400018037</name>
</gene>
<keyword evidence="3" id="KW-1185">Reference proteome</keyword>
<dbReference type="GeneID" id="36320598"/>
<dbReference type="RefSeq" id="XP_024330549.1">
    <property type="nucleotide sequence ID" value="XM_024475651.1"/>
</dbReference>
<dbReference type="VEuPathDB" id="MicrosporidiaDB:AAJ76_4400018037"/>
<dbReference type="VEuPathDB" id="MicrosporidiaDB:NCER_101806"/>
<evidence type="ECO:0000313" key="2">
    <source>
        <dbReference type="EMBL" id="KKO74807.1"/>
    </source>
</evidence>
<evidence type="ECO:0000256" key="1">
    <source>
        <dbReference type="SAM" id="SignalP"/>
    </source>
</evidence>
<feature type="chain" id="PRO_5002530552" evidence="1">
    <location>
        <begin position="20"/>
        <end position="387"/>
    </location>
</feature>
<dbReference type="VEuPathDB" id="MicrosporidiaDB:G9O61_00g012300"/>
<protein>
    <submittedName>
        <fullName evidence="2">Uncharacterized protein</fullName>
    </submittedName>
</protein>
<sequence length="387" mass="46138">MKMPMAKFNVLFWMFYIKSLQIIPVVPQIQKMYEIDLRTTCPTRYDFYIKNFNSSNIYIPIMVEIKSSQSNIQRFVCIHFNRATNTYIKNLYYFLKDLTETNQIFYKFSFTTALGKNNILKTHIPTLKSKESLGSPHDTLIKKKTENISDIRLKIQNSFAEFVLFNKIETILLSRQLLNDLTSKTVSKVAHSLESKDYILSFFERDYSKIINFLKEFVSLLQEDNELLQYKLPIFFINFMRNNSNNFWKNELMLSDINFYTFKDIHLFTCFFTDLKNLFCLIKNPDYKFELNDYDQYIGTLCGNPSVAISIHFEEDIDEKNLKCFVCNKKKNELNFKLMIDSKKRTVFLMFDLRYLKESNITQLDCIVQTPNKHYQSCNIDLKNYLK</sequence>
<dbReference type="AlphaFoldDB" id="A0A0F9YQ72"/>
<organism evidence="2 3">
    <name type="scientific">Vairimorpha ceranae</name>
    <dbReference type="NCBI Taxonomy" id="40302"/>
    <lineage>
        <taxon>Eukaryota</taxon>
        <taxon>Fungi</taxon>
        <taxon>Fungi incertae sedis</taxon>
        <taxon>Microsporidia</taxon>
        <taxon>Nosematidae</taxon>
        <taxon>Vairimorpha</taxon>
    </lineage>
</organism>
<accession>A0A0F9YQ72</accession>
<dbReference type="EMBL" id="JPQZ01000044">
    <property type="protein sequence ID" value="KKO74807.1"/>
    <property type="molecule type" value="Genomic_DNA"/>
</dbReference>
<keyword evidence="1" id="KW-0732">Signal</keyword>
<evidence type="ECO:0000313" key="3">
    <source>
        <dbReference type="Proteomes" id="UP000034350"/>
    </source>
</evidence>
<proteinExistence type="predicted"/>
<reference evidence="2 3" key="1">
    <citation type="journal article" date="2015" name="Environ. Microbiol.">
        <title>Genome analyses suggest the presence of polyploidy and recent human-driven expansions in eight global populations of the honeybee pathogen Nosema ceranae.</title>
        <authorList>
            <person name="Pelin A."/>
            <person name="Selman M."/>
            <person name="Aris-Brosou S."/>
            <person name="Farinelli L."/>
            <person name="Corradi N."/>
        </authorList>
    </citation>
    <scope>NUCLEOTIDE SEQUENCE [LARGE SCALE GENOMIC DNA]</scope>
    <source>
        <strain evidence="2 3">PA08 1199</strain>
    </source>
</reference>
<feature type="signal peptide" evidence="1">
    <location>
        <begin position="1"/>
        <end position="19"/>
    </location>
</feature>
<name>A0A0F9YQ72_9MICR</name>
<dbReference type="Proteomes" id="UP000034350">
    <property type="component" value="Unassembled WGS sequence"/>
</dbReference>